<evidence type="ECO:0000313" key="2">
    <source>
        <dbReference type="Proteomes" id="UP001430990"/>
    </source>
</evidence>
<proteinExistence type="predicted"/>
<organism evidence="1 2">
    <name type="scientific">Bradyrhizobium barranii</name>
    <dbReference type="NCBI Taxonomy" id="2992140"/>
    <lineage>
        <taxon>Bacteria</taxon>
        <taxon>Pseudomonadati</taxon>
        <taxon>Pseudomonadota</taxon>
        <taxon>Alphaproteobacteria</taxon>
        <taxon>Hyphomicrobiales</taxon>
        <taxon>Nitrobacteraceae</taxon>
        <taxon>Bradyrhizobium</taxon>
    </lineage>
</organism>
<accession>A0ABY3QYF7</accession>
<reference evidence="1" key="1">
    <citation type="submission" date="2021-11" db="EMBL/GenBank/DDBJ databases">
        <title>Australian commercial rhizobial inoculants.</title>
        <authorList>
            <person name="Kohlmeier M.G."/>
            <person name="O'Hara G.W."/>
            <person name="Colombi E."/>
            <person name="Ramsay J.P."/>
            <person name="Terpolilli J."/>
        </authorList>
    </citation>
    <scope>NUCLEOTIDE SEQUENCE</scope>
    <source>
        <strain evidence="1">CC829</strain>
    </source>
</reference>
<dbReference type="RefSeq" id="WP_231145077.1">
    <property type="nucleotide sequence ID" value="NZ_CP088100.1"/>
</dbReference>
<keyword evidence="2" id="KW-1185">Reference proteome</keyword>
<name>A0ABY3QYF7_9BRAD</name>
<gene>
    <name evidence="1" type="ORF">BjapCC829_21950</name>
</gene>
<dbReference type="EMBL" id="CP088100">
    <property type="protein sequence ID" value="UFW91054.1"/>
    <property type="molecule type" value="Genomic_DNA"/>
</dbReference>
<sequence length="63" mass="7011">MDDTQSTAAALPQVKIDTEPKPDPVHVLIDAWHRDHFAGMPTTELWNASFAAKEDLKKRIAAL</sequence>
<protein>
    <submittedName>
        <fullName evidence="1">Uncharacterized protein</fullName>
    </submittedName>
</protein>
<evidence type="ECO:0000313" key="1">
    <source>
        <dbReference type="EMBL" id="UFW91054.1"/>
    </source>
</evidence>
<dbReference type="Proteomes" id="UP001430990">
    <property type="component" value="Chromosome"/>
</dbReference>